<dbReference type="InterPro" id="IPR013830">
    <property type="entry name" value="SGNH_hydro"/>
</dbReference>
<dbReference type="Pfam" id="PF13472">
    <property type="entry name" value="Lipase_GDSL_2"/>
    <property type="match status" value="1"/>
</dbReference>
<sequence length="237" mass="25379">MTSRARTPDPRRPSEADDPWCIDRDLAAELLRPEPWQRLAILGDSVTAGVREPLDGYRDVSFADRLAEALGSTRPGFASINVATPQLTVAEIREQQLPRAMAFAPDAVLVSAGGNDAFHRFDAEQLRSRLAGLLRPLAGSGTVVLTVGLFDLARSGLVPAEHADAMARRFDELDRLTASVTRSLGGIHVDTHHHPLAADPGLYSSDGVHANARGHAVAFASIVQAIIGADVGRRTRS</sequence>
<dbReference type="PANTHER" id="PTHR43784">
    <property type="entry name" value="GDSL-LIKE LIPASE/ACYLHYDROLASE, PUTATIVE (AFU_ORTHOLOGUE AFUA_2G00820)-RELATED"/>
    <property type="match status" value="1"/>
</dbReference>
<organism evidence="2 3">
    <name type="scientific">Flexivirga oryzae</name>
    <dbReference type="NCBI Taxonomy" id="1794944"/>
    <lineage>
        <taxon>Bacteria</taxon>
        <taxon>Bacillati</taxon>
        <taxon>Actinomycetota</taxon>
        <taxon>Actinomycetes</taxon>
        <taxon>Micrococcales</taxon>
        <taxon>Dermacoccaceae</taxon>
        <taxon>Flexivirga</taxon>
    </lineage>
</organism>
<dbReference type="InterPro" id="IPR053140">
    <property type="entry name" value="GDSL_Rv0518-like"/>
</dbReference>
<dbReference type="SUPFAM" id="SSF52266">
    <property type="entry name" value="SGNH hydrolase"/>
    <property type="match status" value="1"/>
</dbReference>
<dbReference type="CDD" id="cd01832">
    <property type="entry name" value="SGNH_hydrolase_like_1"/>
    <property type="match status" value="1"/>
</dbReference>
<dbReference type="PANTHER" id="PTHR43784:SF2">
    <property type="entry name" value="GDSL-LIKE LIPASE_ACYLHYDROLASE, PUTATIVE (AFU_ORTHOLOGUE AFUA_2G00820)-RELATED"/>
    <property type="match status" value="1"/>
</dbReference>
<protein>
    <submittedName>
        <fullName evidence="2">Lysophospholipase L1-like esterase</fullName>
    </submittedName>
</protein>
<dbReference type="EMBL" id="JACHVQ010000003">
    <property type="protein sequence ID" value="MBB2893706.1"/>
    <property type="molecule type" value="Genomic_DNA"/>
</dbReference>
<dbReference type="Gene3D" id="3.40.50.1110">
    <property type="entry name" value="SGNH hydrolase"/>
    <property type="match status" value="1"/>
</dbReference>
<reference evidence="2 3" key="1">
    <citation type="submission" date="2020-08" db="EMBL/GenBank/DDBJ databases">
        <title>Sequencing the genomes of 1000 actinobacteria strains.</title>
        <authorList>
            <person name="Klenk H.-P."/>
        </authorList>
    </citation>
    <scope>NUCLEOTIDE SEQUENCE [LARGE SCALE GENOMIC DNA]</scope>
    <source>
        <strain evidence="2 3">DSM 105369</strain>
    </source>
</reference>
<evidence type="ECO:0000313" key="3">
    <source>
        <dbReference type="Proteomes" id="UP000559182"/>
    </source>
</evidence>
<dbReference type="AlphaFoldDB" id="A0A839NDL0"/>
<dbReference type="InterPro" id="IPR008265">
    <property type="entry name" value="Lipase_GDSL_AS"/>
</dbReference>
<gene>
    <name evidence="2" type="ORF">FHU39_003737</name>
</gene>
<dbReference type="RefSeq" id="WP_183322154.1">
    <property type="nucleotide sequence ID" value="NZ_JACHVQ010000003.1"/>
</dbReference>
<comment type="caution">
    <text evidence="2">The sequence shown here is derived from an EMBL/GenBank/DDBJ whole genome shotgun (WGS) entry which is preliminary data.</text>
</comment>
<keyword evidence="3" id="KW-1185">Reference proteome</keyword>
<proteinExistence type="predicted"/>
<feature type="domain" description="SGNH hydrolase-type esterase" evidence="1">
    <location>
        <begin position="41"/>
        <end position="217"/>
    </location>
</feature>
<dbReference type="InterPro" id="IPR036514">
    <property type="entry name" value="SGNH_hydro_sf"/>
</dbReference>
<dbReference type="PROSITE" id="PS01098">
    <property type="entry name" value="LIPASE_GDSL_SER"/>
    <property type="match status" value="1"/>
</dbReference>
<dbReference type="GO" id="GO:0006629">
    <property type="term" value="P:lipid metabolic process"/>
    <property type="evidence" value="ECO:0007669"/>
    <property type="project" value="InterPro"/>
</dbReference>
<accession>A0A839NDL0</accession>
<dbReference type="Proteomes" id="UP000559182">
    <property type="component" value="Unassembled WGS sequence"/>
</dbReference>
<dbReference type="GO" id="GO:0016298">
    <property type="term" value="F:lipase activity"/>
    <property type="evidence" value="ECO:0007669"/>
    <property type="project" value="InterPro"/>
</dbReference>
<name>A0A839NDL0_9MICO</name>
<evidence type="ECO:0000313" key="2">
    <source>
        <dbReference type="EMBL" id="MBB2893706.1"/>
    </source>
</evidence>
<evidence type="ECO:0000259" key="1">
    <source>
        <dbReference type="Pfam" id="PF13472"/>
    </source>
</evidence>